<dbReference type="InterPro" id="IPR000232">
    <property type="entry name" value="HSF_DNA-bd"/>
</dbReference>
<feature type="region of interest" description="Disordered" evidence="6">
    <location>
        <begin position="1"/>
        <end position="27"/>
    </location>
</feature>
<evidence type="ECO:0000256" key="1">
    <source>
        <dbReference type="ARBA" id="ARBA00004123"/>
    </source>
</evidence>
<evidence type="ECO:0000313" key="9">
    <source>
        <dbReference type="Proteomes" id="UP000308133"/>
    </source>
</evidence>
<accession>A0A4V6YAY0</accession>
<reference evidence="8 9" key="1">
    <citation type="submission" date="2018-02" db="EMBL/GenBank/DDBJ databases">
        <title>Draft genome sequences of Elsinoe sp., causing black scab on jojoba.</title>
        <authorList>
            <person name="Stodart B."/>
            <person name="Jeffress S."/>
            <person name="Ash G."/>
            <person name="Arun Chinnappa K."/>
        </authorList>
    </citation>
    <scope>NUCLEOTIDE SEQUENCE [LARGE SCALE GENOMIC DNA]</scope>
    <source>
        <strain evidence="8 9">Hillstone_2</strain>
    </source>
</reference>
<dbReference type="PRINTS" id="PR00056">
    <property type="entry name" value="HSFDOMAIN"/>
</dbReference>
<dbReference type="GO" id="GO:0003700">
    <property type="term" value="F:DNA-binding transcription factor activity"/>
    <property type="evidence" value="ECO:0007669"/>
    <property type="project" value="InterPro"/>
</dbReference>
<feature type="domain" description="HSF-type DNA-binding" evidence="7">
    <location>
        <begin position="145"/>
        <end position="252"/>
    </location>
</feature>
<dbReference type="FunFam" id="1.10.10.10:FF:000173">
    <property type="entry name" value="Heat shock transcription factor Hsf1"/>
    <property type="match status" value="1"/>
</dbReference>
<gene>
    <name evidence="8" type="ORF">C1H76_1808</name>
</gene>
<feature type="region of interest" description="Disordered" evidence="6">
    <location>
        <begin position="554"/>
        <end position="579"/>
    </location>
</feature>
<evidence type="ECO:0000256" key="3">
    <source>
        <dbReference type="ARBA" id="ARBA00023125"/>
    </source>
</evidence>
<dbReference type="Gene3D" id="1.10.10.10">
    <property type="entry name" value="Winged helix-like DNA-binding domain superfamily/Winged helix DNA-binding domain"/>
    <property type="match status" value="1"/>
</dbReference>
<feature type="compositionally biased region" description="Polar residues" evidence="6">
    <location>
        <begin position="484"/>
        <end position="496"/>
    </location>
</feature>
<comment type="similarity">
    <text evidence="2 5">Belongs to the HSF family.</text>
</comment>
<dbReference type="EMBL" id="PTQR01000021">
    <property type="protein sequence ID" value="TKX25962.1"/>
    <property type="molecule type" value="Genomic_DNA"/>
</dbReference>
<dbReference type="GO" id="GO:0043565">
    <property type="term" value="F:sequence-specific DNA binding"/>
    <property type="evidence" value="ECO:0007669"/>
    <property type="project" value="InterPro"/>
</dbReference>
<evidence type="ECO:0000313" key="8">
    <source>
        <dbReference type="EMBL" id="TKX25962.1"/>
    </source>
</evidence>
<feature type="region of interest" description="Disordered" evidence="6">
    <location>
        <begin position="251"/>
        <end position="292"/>
    </location>
</feature>
<evidence type="ECO:0000256" key="2">
    <source>
        <dbReference type="ARBA" id="ARBA00006403"/>
    </source>
</evidence>
<comment type="caution">
    <text evidence="8">The sequence shown here is derived from an EMBL/GenBank/DDBJ whole genome shotgun (WGS) entry which is preliminary data.</text>
</comment>
<feature type="region of interest" description="Disordered" evidence="6">
    <location>
        <begin position="423"/>
        <end position="497"/>
    </location>
</feature>
<proteinExistence type="inferred from homology"/>
<dbReference type="InterPro" id="IPR036390">
    <property type="entry name" value="WH_DNA-bd_sf"/>
</dbReference>
<dbReference type="AlphaFoldDB" id="A0A4V6YAY0"/>
<sequence length="714" mass="78066">MHSPADALKRSPGTNSPLVGQIPLAPAGVQYPQPAGNMNNQFGSFDPNALDSTGFDPALFPPNFQTVQPQAFPDINQIAPSPSNQLVRRPTNQQLQTRSPMLPQQQWLSPTQPNGRAWEELGGEEDELNQKAAIAKREAQAKRKQIPPFVLKLWSFLNEDKNTDLIRWTDGGTAFTVLDEDEFARTLIPELFKHNNYASFVRQLNMYGFHKKVGLNANSMKAAEKKTKDPNVYWHEYFRQGREDLLWLIQKPQSKSTSNKRKRGQDSKEGDSDEDKRTSPDMDNATLTQLRNGDSDMVVMPKTEVAALRSEVQRLQRQQNVISKMISHLKDQNEQFYRQASEFQSLHDRHENSINAILTFLATFYNRSLEAGVDLSNMFGNAGTPQQHGTVVDMGDNEYQDANTNANTNQQLQRFRKPQLLLQGSPVGRSSSQQPRQVSTQPNSNRNSASPPQTNPKNLRPSTNSATSSRQPTASPHMKDADSDSPSALFNSQPSDNADMMSLINAANASTPQNTSSPAFDFSTALNHAQSANGSNPLTPQQRNNMLNLIANQQPSTSSQSGANNALVTPTPPPMPDLDQYAKHQEQLEMLARLQKEQDSKVQDLAGRIQPLSPNGSIPGLPAEGLGNEPDFDFDAFLQSPYDGDVGGQGTTGAGPAKGEDPNGLGFDFGVGVDDGVGDDLFGDVQGSNGEESEGPRVESLGSESDGLGTGGVS</sequence>
<keyword evidence="4" id="KW-0539">Nucleus</keyword>
<evidence type="ECO:0000256" key="4">
    <source>
        <dbReference type="ARBA" id="ARBA00023242"/>
    </source>
</evidence>
<evidence type="ECO:0000256" key="6">
    <source>
        <dbReference type="SAM" id="MobiDB-lite"/>
    </source>
</evidence>
<name>A0A4V6YAY0_9PEZI</name>
<dbReference type="PANTHER" id="PTHR10015">
    <property type="entry name" value="HEAT SHOCK TRANSCRIPTION FACTOR"/>
    <property type="match status" value="1"/>
</dbReference>
<keyword evidence="3 8" id="KW-0238">DNA-binding</keyword>
<feature type="compositionally biased region" description="Polar residues" evidence="6">
    <location>
        <begin position="554"/>
        <end position="568"/>
    </location>
</feature>
<evidence type="ECO:0000259" key="7">
    <source>
        <dbReference type="SMART" id="SM00415"/>
    </source>
</evidence>
<dbReference type="SUPFAM" id="SSF46785">
    <property type="entry name" value="Winged helix' DNA-binding domain"/>
    <property type="match status" value="1"/>
</dbReference>
<organism evidence="8 9">
    <name type="scientific">Elsinoe australis</name>
    <dbReference type="NCBI Taxonomy" id="40998"/>
    <lineage>
        <taxon>Eukaryota</taxon>
        <taxon>Fungi</taxon>
        <taxon>Dikarya</taxon>
        <taxon>Ascomycota</taxon>
        <taxon>Pezizomycotina</taxon>
        <taxon>Dothideomycetes</taxon>
        <taxon>Dothideomycetidae</taxon>
        <taxon>Myriangiales</taxon>
        <taxon>Elsinoaceae</taxon>
        <taxon>Elsinoe</taxon>
    </lineage>
</organism>
<dbReference type="InterPro" id="IPR036388">
    <property type="entry name" value="WH-like_DNA-bd_sf"/>
</dbReference>
<dbReference type="GO" id="GO:0005634">
    <property type="term" value="C:nucleus"/>
    <property type="evidence" value="ECO:0007669"/>
    <property type="project" value="UniProtKB-SubCell"/>
</dbReference>
<comment type="subcellular location">
    <subcellularLocation>
        <location evidence="1">Nucleus</location>
    </subcellularLocation>
</comment>
<evidence type="ECO:0000256" key="5">
    <source>
        <dbReference type="RuleBase" id="RU004020"/>
    </source>
</evidence>
<dbReference type="Pfam" id="PF00447">
    <property type="entry name" value="HSF_DNA-bind"/>
    <property type="match status" value="1"/>
</dbReference>
<feature type="region of interest" description="Disordered" evidence="6">
    <location>
        <begin position="608"/>
        <end position="714"/>
    </location>
</feature>
<dbReference type="Proteomes" id="UP000308133">
    <property type="component" value="Unassembled WGS sequence"/>
</dbReference>
<feature type="compositionally biased region" description="Polar residues" evidence="6">
    <location>
        <begin position="428"/>
        <end position="474"/>
    </location>
</feature>
<dbReference type="PANTHER" id="PTHR10015:SF427">
    <property type="entry name" value="HEAT SHOCK FACTOR PROTEIN"/>
    <property type="match status" value="1"/>
</dbReference>
<dbReference type="SMART" id="SM00415">
    <property type="entry name" value="HSF"/>
    <property type="match status" value="1"/>
</dbReference>
<protein>
    <submittedName>
        <fullName evidence="8">HSF-type DNA-binding-containing protein</fullName>
    </submittedName>
</protein>
<feature type="compositionally biased region" description="Basic and acidic residues" evidence="6">
    <location>
        <begin position="264"/>
        <end position="280"/>
    </location>
</feature>